<organism evidence="1 2">
    <name type="scientific">Pseudomonas asiatica</name>
    <dbReference type="NCBI Taxonomy" id="2219225"/>
    <lineage>
        <taxon>Bacteria</taxon>
        <taxon>Pseudomonadati</taxon>
        <taxon>Pseudomonadota</taxon>
        <taxon>Gammaproteobacteria</taxon>
        <taxon>Pseudomonadales</taxon>
        <taxon>Pseudomonadaceae</taxon>
        <taxon>Pseudomonas</taxon>
    </lineage>
</organism>
<sequence>MKIEERSADALRSILAEVPAAERLEVSLAKRNDEIDLVAQLEVFGERHTLVAEVKSNAQPRHVRAALLHLQDYVRRQPESVVPVLIAPYLSVEAQALCRQYNVAYLDLEGNARFAFGTFFISRQVASKPTAERRELRSLFKPKSAQVLRRLLREPAHPWRVAELAEAAGVSLGLVSNVRSGLLDREWAERSEQGIFLSDPDALLDAWREDYEPPPHKRIGFYTTLHGALFDEAIRTLHPQQDGKVTAAMASFTAAMWLAPYGRTGTHYFYADLQGMEKLRSTLKLSPSNKGENVIVYLLDDQGLLDDIVEPAPGVICTSPVQTYLDLSKSGERGREAADFLRQEKLKWSK</sequence>
<comment type="caution">
    <text evidence="1">The sequence shown here is derived from an EMBL/GenBank/DDBJ whole genome shotgun (WGS) entry which is preliminary data.</text>
</comment>
<dbReference type="RefSeq" id="WP_256220388.1">
    <property type="nucleotide sequence ID" value="NZ_CP128558.1"/>
</dbReference>
<evidence type="ECO:0000313" key="1">
    <source>
        <dbReference type="EMBL" id="MDD2110298.1"/>
    </source>
</evidence>
<dbReference type="AlphaFoldDB" id="A0A9X4D5J5"/>
<gene>
    <name evidence="1" type="ORF">NP554_00600</name>
</gene>
<accession>A0A9X4D5J5</accession>
<protein>
    <submittedName>
        <fullName evidence="1">Type IV toxin-antitoxin system AbiEi family antitoxin</fullName>
    </submittedName>
</protein>
<dbReference type="Proteomes" id="UP001150728">
    <property type="component" value="Unassembled WGS sequence"/>
</dbReference>
<evidence type="ECO:0000313" key="2">
    <source>
        <dbReference type="Proteomes" id="UP001150728"/>
    </source>
</evidence>
<proteinExistence type="predicted"/>
<dbReference type="EMBL" id="JANIAM010000001">
    <property type="protein sequence ID" value="MDD2110298.1"/>
    <property type="molecule type" value="Genomic_DNA"/>
</dbReference>
<name>A0A9X4D5J5_9PSED</name>
<reference evidence="1" key="1">
    <citation type="submission" date="2022-07" db="EMBL/GenBank/DDBJ databases">
        <title>Multi-strain Analysis of Pseudomonas putida Reveals Metabolic and Genetic Diversity.</title>
        <authorList>
            <person name="Monk J.M."/>
        </authorList>
    </citation>
    <scope>NUCLEOTIDE SEQUENCE</scope>
    <source>
        <strain evidence="1">17633</strain>
    </source>
</reference>